<evidence type="ECO:0000256" key="1">
    <source>
        <dbReference type="ARBA" id="ARBA00004651"/>
    </source>
</evidence>
<dbReference type="Proteomes" id="UP001596045">
    <property type="component" value="Unassembled WGS sequence"/>
</dbReference>
<organism evidence="8 9">
    <name type="scientific">Paraherbaspirillum soli</name>
    <dbReference type="NCBI Taxonomy" id="631222"/>
    <lineage>
        <taxon>Bacteria</taxon>
        <taxon>Pseudomonadati</taxon>
        <taxon>Pseudomonadota</taxon>
        <taxon>Betaproteobacteria</taxon>
        <taxon>Burkholderiales</taxon>
        <taxon>Oxalobacteraceae</taxon>
        <taxon>Paraherbaspirillum</taxon>
    </lineage>
</organism>
<dbReference type="InterPro" id="IPR000715">
    <property type="entry name" value="Glycosyl_transferase_4"/>
</dbReference>
<sequence length="384" mass="40762">MLASQVIKIAVVAAFVSFTVCVLIVGSQRWHGKLTLDHDLDGIQKYHTTAVPRVGGFAVVAGIICTLLFFIIIYPGQIATLHANSAMKLLIASLPAVVAGITEDLIKGVSVKVRLTATISSALIASALLGATVQHLDIWGIDSLLVFMPFALVVTAIVVAGGANAINIIDGFNGLSGSVIAIISAALGFLAWQAGDVLVATLAVLSLGVAVGFLLVNYPTGKLFLGDGGAYFLGFWVSEIAVLLLVRNPSVNAWQVLSICAYPVIEVLYSIYRRKFIGRSSPCEADGSHLHTLVYRRVAVKLIPYNAAPAWIRNAAVACVMVPCIGLIVLISVIAGGRMIGGLLLVFAQVLLYVVIYKRLARGYWRRRHATSVAVDIDTNGELS</sequence>
<feature type="transmembrane region" description="Helical" evidence="7">
    <location>
        <begin position="172"/>
        <end position="192"/>
    </location>
</feature>
<evidence type="ECO:0000313" key="9">
    <source>
        <dbReference type="Proteomes" id="UP001596045"/>
    </source>
</evidence>
<keyword evidence="3" id="KW-0808">Transferase</keyword>
<dbReference type="Pfam" id="PF00953">
    <property type="entry name" value="Glycos_transf_4"/>
    <property type="match status" value="1"/>
</dbReference>
<evidence type="ECO:0000256" key="4">
    <source>
        <dbReference type="ARBA" id="ARBA00022692"/>
    </source>
</evidence>
<dbReference type="PANTHER" id="PTHR22926">
    <property type="entry name" value="PHOSPHO-N-ACETYLMURAMOYL-PENTAPEPTIDE-TRANSFERASE"/>
    <property type="match status" value="1"/>
</dbReference>
<feature type="transmembrane region" description="Helical" evidence="7">
    <location>
        <begin position="340"/>
        <end position="357"/>
    </location>
</feature>
<name>A0ABW0M920_9BURK</name>
<feature type="transmembrane region" description="Helical" evidence="7">
    <location>
        <begin position="54"/>
        <end position="74"/>
    </location>
</feature>
<proteinExistence type="predicted"/>
<keyword evidence="2" id="KW-1003">Cell membrane</keyword>
<dbReference type="RefSeq" id="WP_378997815.1">
    <property type="nucleotide sequence ID" value="NZ_JBHSMT010000022.1"/>
</dbReference>
<evidence type="ECO:0000256" key="3">
    <source>
        <dbReference type="ARBA" id="ARBA00022679"/>
    </source>
</evidence>
<accession>A0ABW0M920</accession>
<feature type="transmembrane region" description="Helical" evidence="7">
    <location>
        <begin position="86"/>
        <end position="106"/>
    </location>
</feature>
<reference evidence="9" key="1">
    <citation type="journal article" date="2019" name="Int. J. Syst. Evol. Microbiol.">
        <title>The Global Catalogue of Microorganisms (GCM) 10K type strain sequencing project: providing services to taxonomists for standard genome sequencing and annotation.</title>
        <authorList>
            <consortium name="The Broad Institute Genomics Platform"/>
            <consortium name="The Broad Institute Genome Sequencing Center for Infectious Disease"/>
            <person name="Wu L."/>
            <person name="Ma J."/>
        </authorList>
    </citation>
    <scope>NUCLEOTIDE SEQUENCE [LARGE SCALE GENOMIC DNA]</scope>
    <source>
        <strain evidence="9">JCM 17066</strain>
    </source>
</reference>
<comment type="subcellular location">
    <subcellularLocation>
        <location evidence="1">Cell membrane</location>
        <topology evidence="1">Multi-pass membrane protein</topology>
    </subcellularLocation>
</comment>
<gene>
    <name evidence="8" type="ORF">ACFPM8_12140</name>
</gene>
<feature type="transmembrane region" description="Helical" evidence="7">
    <location>
        <begin position="311"/>
        <end position="334"/>
    </location>
</feature>
<dbReference type="EMBL" id="JBHSMT010000022">
    <property type="protein sequence ID" value="MFC5474704.1"/>
    <property type="molecule type" value="Genomic_DNA"/>
</dbReference>
<feature type="transmembrane region" description="Helical" evidence="7">
    <location>
        <begin position="138"/>
        <end position="160"/>
    </location>
</feature>
<feature type="transmembrane region" description="Helical" evidence="7">
    <location>
        <begin position="228"/>
        <end position="246"/>
    </location>
</feature>
<evidence type="ECO:0000256" key="7">
    <source>
        <dbReference type="SAM" id="Phobius"/>
    </source>
</evidence>
<evidence type="ECO:0000256" key="6">
    <source>
        <dbReference type="ARBA" id="ARBA00023136"/>
    </source>
</evidence>
<keyword evidence="9" id="KW-1185">Reference proteome</keyword>
<evidence type="ECO:0000313" key="8">
    <source>
        <dbReference type="EMBL" id="MFC5474704.1"/>
    </source>
</evidence>
<protein>
    <submittedName>
        <fullName evidence="8">Glycosyltransferase</fullName>
    </submittedName>
</protein>
<feature type="transmembrane region" description="Helical" evidence="7">
    <location>
        <begin position="198"/>
        <end position="216"/>
    </location>
</feature>
<feature type="transmembrane region" description="Helical" evidence="7">
    <location>
        <begin position="6"/>
        <end position="26"/>
    </location>
</feature>
<keyword evidence="4 7" id="KW-0812">Transmembrane</keyword>
<evidence type="ECO:0000256" key="5">
    <source>
        <dbReference type="ARBA" id="ARBA00022989"/>
    </source>
</evidence>
<keyword evidence="6 7" id="KW-0472">Membrane</keyword>
<dbReference type="PANTHER" id="PTHR22926:SF3">
    <property type="entry name" value="UNDECAPRENYL-PHOSPHATE ALPHA-N-ACETYLGLUCOSAMINYL 1-PHOSPHATE TRANSFERASE"/>
    <property type="match status" value="1"/>
</dbReference>
<feature type="transmembrane region" description="Helical" evidence="7">
    <location>
        <begin position="252"/>
        <end position="272"/>
    </location>
</feature>
<dbReference type="CDD" id="cd06912">
    <property type="entry name" value="GT_MraY_like"/>
    <property type="match status" value="1"/>
</dbReference>
<comment type="caution">
    <text evidence="8">The sequence shown here is derived from an EMBL/GenBank/DDBJ whole genome shotgun (WGS) entry which is preliminary data.</text>
</comment>
<feature type="transmembrane region" description="Helical" evidence="7">
    <location>
        <begin position="113"/>
        <end position="132"/>
    </location>
</feature>
<evidence type="ECO:0000256" key="2">
    <source>
        <dbReference type="ARBA" id="ARBA00022475"/>
    </source>
</evidence>
<keyword evidence="5 7" id="KW-1133">Transmembrane helix</keyword>